<evidence type="ECO:0000256" key="4">
    <source>
        <dbReference type="PROSITE-ProRule" id="PRU00335"/>
    </source>
</evidence>
<evidence type="ECO:0000313" key="8">
    <source>
        <dbReference type="Proteomes" id="UP000468928"/>
    </source>
</evidence>
<dbReference type="InterPro" id="IPR001647">
    <property type="entry name" value="HTH_TetR"/>
</dbReference>
<reference evidence="8 9" key="1">
    <citation type="submission" date="2020-01" db="EMBL/GenBank/DDBJ databases">
        <title>Genetics and antimicrobial susceptibilities of Nocardia species isolated from the soil; a comparison with species isolated from humans.</title>
        <authorList>
            <person name="Carrasco G."/>
            <person name="Monzon S."/>
            <person name="Sansegundo M."/>
            <person name="Garcia E."/>
            <person name="Garrido N."/>
            <person name="Medina M.J."/>
            <person name="Villalon P."/>
            <person name="Ramirez-Arocha A.C."/>
            <person name="Jimenez P."/>
            <person name="Cuesta I."/>
            <person name="Valdezate S."/>
        </authorList>
    </citation>
    <scope>NUCLEOTIDE SEQUENCE [LARGE SCALE GENOMIC DNA]</scope>
    <source>
        <strain evidence="6 8">CNM20110639</strain>
        <strain evidence="7 9">CNM20110649</strain>
    </source>
</reference>
<dbReference type="Proteomes" id="UP000468928">
    <property type="component" value="Unassembled WGS sequence"/>
</dbReference>
<evidence type="ECO:0000313" key="6">
    <source>
        <dbReference type="EMBL" id="NEW44649.1"/>
    </source>
</evidence>
<dbReference type="GO" id="GO:0000976">
    <property type="term" value="F:transcription cis-regulatory region binding"/>
    <property type="evidence" value="ECO:0007669"/>
    <property type="project" value="TreeGrafter"/>
</dbReference>
<feature type="domain" description="HTH tetR-type" evidence="5">
    <location>
        <begin position="23"/>
        <end position="83"/>
    </location>
</feature>
<dbReference type="Proteomes" id="UP000470876">
    <property type="component" value="Unassembled WGS sequence"/>
</dbReference>
<dbReference type="EMBL" id="JAAGUZ010000020">
    <property type="protein sequence ID" value="NEW44649.1"/>
    <property type="molecule type" value="Genomic_DNA"/>
</dbReference>
<proteinExistence type="predicted"/>
<dbReference type="PANTHER" id="PTHR30055:SF148">
    <property type="entry name" value="TETR-FAMILY TRANSCRIPTIONAL REGULATOR"/>
    <property type="match status" value="1"/>
</dbReference>
<dbReference type="SUPFAM" id="SSF46689">
    <property type="entry name" value="Homeodomain-like"/>
    <property type="match status" value="1"/>
</dbReference>
<dbReference type="SUPFAM" id="SSF48498">
    <property type="entry name" value="Tetracyclin repressor-like, C-terminal domain"/>
    <property type="match status" value="1"/>
</dbReference>
<dbReference type="Pfam" id="PF00440">
    <property type="entry name" value="TetR_N"/>
    <property type="match status" value="1"/>
</dbReference>
<evidence type="ECO:0000256" key="3">
    <source>
        <dbReference type="ARBA" id="ARBA00023163"/>
    </source>
</evidence>
<dbReference type="InterPro" id="IPR050109">
    <property type="entry name" value="HTH-type_TetR-like_transc_reg"/>
</dbReference>
<dbReference type="Gene3D" id="1.10.10.60">
    <property type="entry name" value="Homeodomain-like"/>
    <property type="match status" value="1"/>
</dbReference>
<dbReference type="GO" id="GO:0003700">
    <property type="term" value="F:DNA-binding transcription factor activity"/>
    <property type="evidence" value="ECO:0007669"/>
    <property type="project" value="TreeGrafter"/>
</dbReference>
<comment type="caution">
    <text evidence="6">The sequence shown here is derived from an EMBL/GenBank/DDBJ whole genome shotgun (WGS) entry which is preliminary data.</text>
</comment>
<dbReference type="Gene3D" id="1.10.357.10">
    <property type="entry name" value="Tetracycline Repressor, domain 2"/>
    <property type="match status" value="1"/>
</dbReference>
<dbReference type="InterPro" id="IPR036271">
    <property type="entry name" value="Tet_transcr_reg_TetR-rel_C_sf"/>
</dbReference>
<accession>A0A6P1D528</accession>
<feature type="DNA-binding region" description="H-T-H motif" evidence="4">
    <location>
        <begin position="46"/>
        <end position="65"/>
    </location>
</feature>
<dbReference type="PROSITE" id="PS50977">
    <property type="entry name" value="HTH_TETR_2"/>
    <property type="match status" value="1"/>
</dbReference>
<protein>
    <submittedName>
        <fullName evidence="6">TetR/AcrR family transcriptional regulator</fullName>
    </submittedName>
</protein>
<dbReference type="RefSeq" id="WP_163828730.1">
    <property type="nucleotide sequence ID" value="NZ_JAAGUX010000115.1"/>
</dbReference>
<dbReference type="EMBL" id="JAAGUX010000115">
    <property type="protein sequence ID" value="NEW59554.1"/>
    <property type="molecule type" value="Genomic_DNA"/>
</dbReference>
<evidence type="ECO:0000259" key="5">
    <source>
        <dbReference type="PROSITE" id="PS50977"/>
    </source>
</evidence>
<evidence type="ECO:0000313" key="9">
    <source>
        <dbReference type="Proteomes" id="UP000470876"/>
    </source>
</evidence>
<dbReference type="Pfam" id="PF16859">
    <property type="entry name" value="TetR_C_11"/>
    <property type="match status" value="1"/>
</dbReference>
<gene>
    <name evidence="6" type="ORF">GV789_09325</name>
    <name evidence="7" type="ORF">GV794_28595</name>
</gene>
<keyword evidence="3" id="KW-0804">Transcription</keyword>
<dbReference type="AlphaFoldDB" id="A0A6P1D528"/>
<evidence type="ECO:0000256" key="1">
    <source>
        <dbReference type="ARBA" id="ARBA00023015"/>
    </source>
</evidence>
<name>A0A6P1D528_9NOCA</name>
<dbReference type="PRINTS" id="PR00455">
    <property type="entry name" value="HTHTETR"/>
</dbReference>
<keyword evidence="9" id="KW-1185">Reference proteome</keyword>
<evidence type="ECO:0000256" key="2">
    <source>
        <dbReference type="ARBA" id="ARBA00023125"/>
    </source>
</evidence>
<sequence>MADGNAAAGRIPSGRVGGRVRSESARAAVLGAATDLLDERGYAAITMEGVASRSGVAKSTIYRWWKSKPALVMEAHGAAVAQRMPEPDTGTTESDLIEFTEQLYRVTEHPRRVAALRGMMADAQLDPEFAEHFRAWVNERREIVAVILTRGMRRGELAADLDVEYAVDLIFGPFWYRLLVEHAPLDAADVRSQIRRLLTGFVA</sequence>
<dbReference type="InterPro" id="IPR011075">
    <property type="entry name" value="TetR_C"/>
</dbReference>
<dbReference type="PANTHER" id="PTHR30055">
    <property type="entry name" value="HTH-TYPE TRANSCRIPTIONAL REGULATOR RUTR"/>
    <property type="match status" value="1"/>
</dbReference>
<keyword evidence="1" id="KW-0805">Transcription regulation</keyword>
<dbReference type="InterPro" id="IPR009057">
    <property type="entry name" value="Homeodomain-like_sf"/>
</dbReference>
<evidence type="ECO:0000313" key="7">
    <source>
        <dbReference type="EMBL" id="NEW59554.1"/>
    </source>
</evidence>
<organism evidence="6 8">
    <name type="scientific">Nocardia cyriacigeorgica</name>
    <dbReference type="NCBI Taxonomy" id="135487"/>
    <lineage>
        <taxon>Bacteria</taxon>
        <taxon>Bacillati</taxon>
        <taxon>Actinomycetota</taxon>
        <taxon>Actinomycetes</taxon>
        <taxon>Mycobacteriales</taxon>
        <taxon>Nocardiaceae</taxon>
        <taxon>Nocardia</taxon>
    </lineage>
</organism>
<keyword evidence="2 4" id="KW-0238">DNA-binding</keyword>